<dbReference type="eggNOG" id="COG3332">
    <property type="taxonomic scope" value="Bacteria"/>
</dbReference>
<accession>I3C990</accession>
<dbReference type="Pfam" id="PF05742">
    <property type="entry name" value="TANGO2"/>
    <property type="match status" value="1"/>
</dbReference>
<proteinExistence type="predicted"/>
<evidence type="ECO:0000313" key="2">
    <source>
        <dbReference type="Proteomes" id="UP000004690"/>
    </source>
</evidence>
<dbReference type="RefSeq" id="WP_008614251.1">
    <property type="nucleotide sequence ID" value="NZ_JH651379.1"/>
</dbReference>
<dbReference type="OrthoDB" id="4380123at2"/>
<reference evidence="1 2" key="1">
    <citation type="submission" date="2012-02" db="EMBL/GenBank/DDBJ databases">
        <title>Improved High-Quality Draft genome of Joostella marina DSM 19592.</title>
        <authorList>
            <consortium name="US DOE Joint Genome Institute (JGI-PGF)"/>
            <person name="Lucas S."/>
            <person name="Copeland A."/>
            <person name="Lapidus A."/>
            <person name="Bruce D."/>
            <person name="Goodwin L."/>
            <person name="Pitluck S."/>
            <person name="Peters L."/>
            <person name="Chertkov O."/>
            <person name="Ovchinnikova G."/>
            <person name="Kyrpides N."/>
            <person name="Mavromatis K."/>
            <person name="Detter J.C."/>
            <person name="Han C."/>
            <person name="Land M."/>
            <person name="Hauser L."/>
            <person name="Markowitz V."/>
            <person name="Cheng J.-F."/>
            <person name="Hugenholtz P."/>
            <person name="Woyke T."/>
            <person name="Wu D."/>
            <person name="Tindall B."/>
            <person name="Brambilla E."/>
            <person name="Klenk H.-P."/>
            <person name="Eisen J.A."/>
        </authorList>
    </citation>
    <scope>NUCLEOTIDE SEQUENCE [LARGE SCALE GENOMIC DNA]</scope>
    <source>
        <strain evidence="1 2">DSM 19592</strain>
    </source>
</reference>
<dbReference type="PANTHER" id="PTHR17985">
    <property type="entry name" value="SER/THR-RICH PROTEIN T10 IN DGCR REGION"/>
    <property type="match status" value="1"/>
</dbReference>
<dbReference type="Proteomes" id="UP000004690">
    <property type="component" value="Unassembled WGS sequence"/>
</dbReference>
<evidence type="ECO:0000313" key="1">
    <source>
        <dbReference type="EMBL" id="EIJ40183.1"/>
    </source>
</evidence>
<dbReference type="AlphaFoldDB" id="I3C990"/>
<evidence type="ECO:0008006" key="3">
    <source>
        <dbReference type="Google" id="ProtNLM"/>
    </source>
</evidence>
<dbReference type="PANTHER" id="PTHR17985:SF8">
    <property type="entry name" value="TRANSPORT AND GOLGI ORGANIZATION PROTEIN 2 HOMOLOG"/>
    <property type="match status" value="1"/>
</dbReference>
<dbReference type="InterPro" id="IPR008551">
    <property type="entry name" value="TANGO2"/>
</dbReference>
<name>I3C990_9FLAO</name>
<keyword evidence="2" id="KW-1185">Reference proteome</keyword>
<gene>
    <name evidence="1" type="ORF">JoomaDRAFT_3237</name>
</gene>
<organism evidence="1 2">
    <name type="scientific">Galbibacter orientalis DSM 19592</name>
    <dbReference type="NCBI Taxonomy" id="926559"/>
    <lineage>
        <taxon>Bacteria</taxon>
        <taxon>Pseudomonadati</taxon>
        <taxon>Bacteroidota</taxon>
        <taxon>Flavobacteriia</taxon>
        <taxon>Flavobacteriales</taxon>
        <taxon>Flavobacteriaceae</taxon>
        <taxon>Galbibacter</taxon>
    </lineage>
</organism>
<dbReference type="EMBL" id="JH651379">
    <property type="protein sequence ID" value="EIJ40183.1"/>
    <property type="molecule type" value="Genomic_DNA"/>
</dbReference>
<dbReference type="HOGENOM" id="CLU_084211_0_0_10"/>
<protein>
    <recommendedName>
        <fullName evidence="3">Penicillin V acylase-like amidase</fullName>
    </recommendedName>
</protein>
<sequence>MCTVSYIPTKDGFYLTSNRDEDPLRETLPPKSVDINTGVTLIAPIDKEKGGSWIATDSISRAACLLNGGFEKHKRKLPYAKSRGYMVFDAFKYTNFQTFIEDVNLENIEPFTLILIDDFLQVLVWDGNKKHIQFLSKTIPHLWSSATLYDEDTHNKKIAVFNVFLKNNTISSEAILTLHGVKSDTEFVLNFPEVKTVSTTQILKKGENTEMTYYQKKNVDKDEYKVTNIC</sequence>
<dbReference type="STRING" id="926559.JoomaDRAFT_3237"/>